<dbReference type="AlphaFoldDB" id="A0A2T0T613"/>
<feature type="transmembrane region" description="Helical" evidence="2">
    <location>
        <begin position="88"/>
        <end position="111"/>
    </location>
</feature>
<feature type="transmembrane region" description="Helical" evidence="2">
    <location>
        <begin position="407"/>
        <end position="428"/>
    </location>
</feature>
<proteinExistence type="predicted"/>
<reference evidence="3 4" key="1">
    <citation type="submission" date="2018-03" db="EMBL/GenBank/DDBJ databases">
        <title>Genomic Encyclopedia of Archaeal and Bacterial Type Strains, Phase II (KMG-II): from individual species to whole genera.</title>
        <authorList>
            <person name="Goeker M."/>
        </authorList>
    </citation>
    <scope>NUCLEOTIDE SEQUENCE [LARGE SCALE GENOMIC DNA]</scope>
    <source>
        <strain evidence="3 4">DSM 28354</strain>
    </source>
</reference>
<keyword evidence="4" id="KW-1185">Reference proteome</keyword>
<feature type="transmembrane region" description="Helical" evidence="2">
    <location>
        <begin position="267"/>
        <end position="284"/>
    </location>
</feature>
<evidence type="ECO:0000313" key="3">
    <source>
        <dbReference type="EMBL" id="PRY41107.1"/>
    </source>
</evidence>
<dbReference type="InterPro" id="IPR011990">
    <property type="entry name" value="TPR-like_helical_dom_sf"/>
</dbReference>
<name>A0A2T0T613_9BACT</name>
<feature type="transmembrane region" description="Helical" evidence="2">
    <location>
        <begin position="177"/>
        <end position="199"/>
    </location>
</feature>
<dbReference type="SUPFAM" id="SSF48452">
    <property type="entry name" value="TPR-like"/>
    <property type="match status" value="2"/>
</dbReference>
<protein>
    <submittedName>
        <fullName evidence="3">Tetratricopeptide repeat protein</fullName>
    </submittedName>
</protein>
<feature type="transmembrane region" description="Helical" evidence="2">
    <location>
        <begin position="363"/>
        <end position="387"/>
    </location>
</feature>
<comment type="caution">
    <text evidence="3">The sequence shown here is derived from an EMBL/GenBank/DDBJ whole genome shotgun (WGS) entry which is preliminary data.</text>
</comment>
<evidence type="ECO:0000313" key="4">
    <source>
        <dbReference type="Proteomes" id="UP000238375"/>
    </source>
</evidence>
<sequence>MSSLFFWKTWNRSHRLGYLVGLCLVVISLGLMTFAWLNGINTAIHWDVLSELAEVPVAVHTFTDGLLSYTAGGKAYTVSEQFLASAMAIHPALATACLTGVAIAFVLIFSAISRFDRLRYLIGMGMLILGMAFFRWEMLDIPELTGNTLFLMLTVLFGGLSYYFHAFRPDLPIYSRLLAFSLLTGATALALRSVTPVAFPAMTLLSYGLPVLLVFSVGFIFFISAEIIAGLVWLTSTSREQNRPVAEIAGLVAEPTTAPGTTLGTRNFLVITGLYLVNLVMIWLKNTKMVEWDVLAISPFLLYLVSATIGIWGFRRLIAQQDVVSFRDGGAFLYIGLALLTTLTIGYAFATANDPITEMFEDVIVYTHLGMGLVFVVYVYINFWPIFKQHRAVHRILYKPKRLELSLFRIVGFIVTIVLLSTGGLISLRQAIAGYYNALGDYYVAVNQQPSAEAFYRLALEQEFQNHKSNYSLASLAMRQDDQATASFYYQRATLKQPHPQDYAGLSQAYLQTSLFFEAVKALQQGIHAFPDNGELKNNLGFLYARTSVADSAYYYLKAASTQAGNGDVPEANLLGFYARHPLVLSADSTLATSIKPSEYESYQANALALRLVAQNDTTRPTRPAWLAAAPTGQGLSIGRFANLYNYAIVNQQPDTVLASRLRPLLANPLNQDFTDELLLAQAMAEYKAFRPAEAFNILAQLAQDNKLDGPAYRQTAGIWMLEQGLFQAAADQFGANNDTTSIYYRAVALTKKGDLPVAQSYWETAAKTDPVVASLKQVLYDERKPTTDIEKAIYVAYRPDNAGRGAYWETIVNPSLKTVAGVYLTNEYLQQLQWRNAQLMLSGMPTKGVDPLAISLRNVAAIRLSAFRRSVGSAETMTDSILPQQRAEADYWLGQTYERTRQPAKAMTWFKRALYRAPLNARIVTAVADQLQARKQTQAAYDLVLSALPYNEDQPVLLRKYANLCLAIGLPDYADDALANLQSASSPADYQAFLADYQKKRALIENSRQKFVE</sequence>
<accession>A0A2T0T613</accession>
<feature type="transmembrane region" description="Helical" evidence="2">
    <location>
        <begin position="211"/>
        <end position="234"/>
    </location>
</feature>
<feature type="transmembrane region" description="Helical" evidence="2">
    <location>
        <begin position="296"/>
        <end position="318"/>
    </location>
</feature>
<feature type="repeat" description="TPR" evidence="1">
    <location>
        <begin position="888"/>
        <end position="921"/>
    </location>
</feature>
<dbReference type="Gene3D" id="1.25.40.10">
    <property type="entry name" value="Tetratricopeptide repeat domain"/>
    <property type="match status" value="2"/>
</dbReference>
<gene>
    <name evidence="3" type="ORF">CLV58_106294</name>
</gene>
<keyword evidence="2" id="KW-0812">Transmembrane</keyword>
<keyword evidence="2" id="KW-1133">Transmembrane helix</keyword>
<keyword evidence="1" id="KW-0802">TPR repeat</keyword>
<dbReference type="EMBL" id="PVTE01000006">
    <property type="protein sequence ID" value="PRY41107.1"/>
    <property type="molecule type" value="Genomic_DNA"/>
</dbReference>
<dbReference type="InterPro" id="IPR019734">
    <property type="entry name" value="TPR_rpt"/>
</dbReference>
<feature type="transmembrane region" description="Helical" evidence="2">
    <location>
        <begin position="118"/>
        <end position="136"/>
    </location>
</feature>
<feature type="transmembrane region" description="Helical" evidence="2">
    <location>
        <begin position="16"/>
        <end position="37"/>
    </location>
</feature>
<evidence type="ECO:0000256" key="1">
    <source>
        <dbReference type="PROSITE-ProRule" id="PRU00339"/>
    </source>
</evidence>
<dbReference type="PROSITE" id="PS50005">
    <property type="entry name" value="TPR"/>
    <property type="match status" value="1"/>
</dbReference>
<feature type="transmembrane region" description="Helical" evidence="2">
    <location>
        <begin position="148"/>
        <end position="165"/>
    </location>
</feature>
<keyword evidence="2" id="KW-0472">Membrane</keyword>
<organism evidence="3 4">
    <name type="scientific">Spirosoma oryzae</name>
    <dbReference type="NCBI Taxonomy" id="1469603"/>
    <lineage>
        <taxon>Bacteria</taxon>
        <taxon>Pseudomonadati</taxon>
        <taxon>Bacteroidota</taxon>
        <taxon>Cytophagia</taxon>
        <taxon>Cytophagales</taxon>
        <taxon>Cytophagaceae</taxon>
        <taxon>Spirosoma</taxon>
    </lineage>
</organism>
<dbReference type="Proteomes" id="UP000238375">
    <property type="component" value="Unassembled WGS sequence"/>
</dbReference>
<dbReference type="SMART" id="SM00028">
    <property type="entry name" value="TPR"/>
    <property type="match status" value="4"/>
</dbReference>
<dbReference type="Pfam" id="PF13181">
    <property type="entry name" value="TPR_8"/>
    <property type="match status" value="1"/>
</dbReference>
<dbReference type="RefSeq" id="WP_106137522.1">
    <property type="nucleotide sequence ID" value="NZ_PVTE01000006.1"/>
</dbReference>
<dbReference type="OrthoDB" id="973593at2"/>
<feature type="transmembrane region" description="Helical" evidence="2">
    <location>
        <begin position="330"/>
        <end position="351"/>
    </location>
</feature>
<evidence type="ECO:0000256" key="2">
    <source>
        <dbReference type="SAM" id="Phobius"/>
    </source>
</evidence>